<sequence length="951" mass="110365">MTKTDNYVSELAKKIRFTRAVLNKHTLQKTNKLVENVIVKNIEKMTLKNDFSIDKLFGATRKKGLKIMDRGCIGNVKGLKFHTQCISKNIQNVSCYLKSKKPKPIIKDRKKVKIEKYDKLNYIEDLTSTTKSDNARNAMNDCMEFVDINEHCEDWDERLLTMLSKRTAKWIVNKCVVDLSNEQKRFFNALQSFHGEKCKRETDFELISETDLDEKIELRRKVSMLPVKYSNDTVELSTDPYSDNNAATFYRQPFGLRKEMKEKMFNEEKNDVNSKKYQIPFKNFGKISLENQIYDKNYLRLLKDSRIVNTIIKTDNEYVHQLYAGANILFKTNNNDIIFFNSRDCFEKQLQKKYPIIPNLTSKSDSMLSKKNIGNMYNIDQFKITKKQKCNQRWTKLPKLLDPFVFRKFNSTVANNFRNNASEITAEDIENKLNLAKNKTLVDIADLWKMKHLLVERCNDATVTAIKNDIFDNQTHIRLISMNVAVKFIQNCTDVNINFNKLYDNLHLISERSSSIFATEFIMQNKEDIYISPSHESENNNLQNYEESIENDIDAKDSNKDNTMTYNIKMQSKTIRKCSILLKTLKKCLNDTTHIIQTEAAKCLLYLGINSTMAENILLKVLYDKKSLWNDRYESVVALGKKGNYNEIVLDELIKQILFTENPIVYKTLADILINLSINTTLIQSMIAEHLNSISWRYRVISCQLLPCLYGDISDDITNKLKQLMWRDPHAEVRRSAGQALGKAGRGRDVHEALCNIMTTAKDGAQNEKVEALKKIAYLGIVTTNLLPSFLSCFDDKYVSVRREACIVSFKLKLKQPEIIEKLIFLASHDPIWEVKSKALRAIGKIGVKSEKILNCVRWALRYEIQVSVRESAFYVLKKIDREIKDEDNIACYLQRLSVETNASFSQKIKDFLISKGIELDFQVKLVEKIRNKIKALNNHNNISRMILESQ</sequence>
<dbReference type="GO" id="GO:0019135">
    <property type="term" value="F:deoxyhypusine monooxygenase activity"/>
    <property type="evidence" value="ECO:0007669"/>
    <property type="project" value="TreeGrafter"/>
</dbReference>
<organism evidence="1 2">
    <name type="scientific">Intoshia linei</name>
    <dbReference type="NCBI Taxonomy" id="1819745"/>
    <lineage>
        <taxon>Eukaryota</taxon>
        <taxon>Metazoa</taxon>
        <taxon>Spiralia</taxon>
        <taxon>Lophotrochozoa</taxon>
        <taxon>Mesozoa</taxon>
        <taxon>Orthonectida</taxon>
        <taxon>Rhopaluridae</taxon>
        <taxon>Intoshia</taxon>
    </lineage>
</organism>
<dbReference type="OrthoDB" id="5980716at2759"/>
<dbReference type="InterPro" id="IPR011989">
    <property type="entry name" value="ARM-like"/>
</dbReference>
<dbReference type="Proteomes" id="UP000078046">
    <property type="component" value="Unassembled WGS sequence"/>
</dbReference>
<proteinExistence type="predicted"/>
<dbReference type="InterPro" id="IPR016024">
    <property type="entry name" value="ARM-type_fold"/>
</dbReference>
<dbReference type="Gene3D" id="1.25.10.10">
    <property type="entry name" value="Leucine-rich Repeat Variant"/>
    <property type="match status" value="1"/>
</dbReference>
<dbReference type="SUPFAM" id="SSF48371">
    <property type="entry name" value="ARM repeat"/>
    <property type="match status" value="1"/>
</dbReference>
<reference evidence="1 2" key="1">
    <citation type="submission" date="2016-04" db="EMBL/GenBank/DDBJ databases">
        <title>The genome of Intoshia linei affirms orthonectids as highly simplified spiralians.</title>
        <authorList>
            <person name="Mikhailov K.V."/>
            <person name="Slusarev G.S."/>
            <person name="Nikitin M.A."/>
            <person name="Logacheva M.D."/>
            <person name="Penin A."/>
            <person name="Aleoshin V."/>
            <person name="Panchin Y.V."/>
        </authorList>
    </citation>
    <scope>NUCLEOTIDE SEQUENCE [LARGE SCALE GENOMIC DNA]</scope>
    <source>
        <strain evidence="1">Intl2013</strain>
        <tissue evidence="1">Whole animal</tissue>
    </source>
</reference>
<evidence type="ECO:0000313" key="2">
    <source>
        <dbReference type="Proteomes" id="UP000078046"/>
    </source>
</evidence>
<accession>A0A177B2S5</accession>
<dbReference type="EMBL" id="LWCA01000429">
    <property type="protein sequence ID" value="OAF68536.1"/>
    <property type="molecule type" value="Genomic_DNA"/>
</dbReference>
<gene>
    <name evidence="1" type="ORF">A3Q56_03756</name>
</gene>
<dbReference type="AlphaFoldDB" id="A0A177B2S5"/>
<comment type="caution">
    <text evidence="1">The sequence shown here is derived from an EMBL/GenBank/DDBJ whole genome shotgun (WGS) entry which is preliminary data.</text>
</comment>
<dbReference type="PANTHER" id="PTHR12697">
    <property type="entry name" value="PBS LYASE HEAT-LIKE PROTEIN"/>
    <property type="match status" value="1"/>
</dbReference>
<evidence type="ECO:0008006" key="3">
    <source>
        <dbReference type="Google" id="ProtNLM"/>
    </source>
</evidence>
<protein>
    <recommendedName>
        <fullName evidence="3">HEAT repeat-containing protein 4</fullName>
    </recommendedName>
</protein>
<evidence type="ECO:0000313" key="1">
    <source>
        <dbReference type="EMBL" id="OAF68536.1"/>
    </source>
</evidence>
<name>A0A177B2S5_9BILA</name>
<keyword evidence="2" id="KW-1185">Reference proteome</keyword>
<dbReference type="PANTHER" id="PTHR12697:SF20">
    <property type="entry name" value="HEAT REPEAT-CONTAINING PROTEIN 4"/>
    <property type="match status" value="1"/>
</dbReference>